<dbReference type="EMBL" id="CP013011">
    <property type="protein sequence ID" value="ALL01868.1"/>
    <property type="molecule type" value="Genomic_DNA"/>
</dbReference>
<dbReference type="KEGG" id="pdl:Pyrde_1825"/>
<dbReference type="RefSeq" id="WP_197272681.1">
    <property type="nucleotide sequence ID" value="NZ_CP013011.1"/>
</dbReference>
<dbReference type="STRING" id="1273541.Pyrde_1825"/>
<evidence type="ECO:0000313" key="2">
    <source>
        <dbReference type="Proteomes" id="UP000058613"/>
    </source>
</evidence>
<dbReference type="Pfam" id="PF10007">
    <property type="entry name" value="DUF2250"/>
    <property type="match status" value="2"/>
</dbReference>
<sequence>MRRIQGKTVPKNTATSSVKPWIKVRAKSNEVRRHGQYYELTKEGKRVTKEIKNLLEEIAGKCSDKGHKIAMLSALKPLHVYILFHLRKACSDYAKSIARVLRMPIEDIVLALDHLEQLGLVERVHGSAIKRTEAKLKLSYGVRKHHTYYKLSREGEMILRSMKQRNLFEKYLTLLTGCSKAGKLLLLLREAGHEHVVTIARILSMKVDETQCLIDKLIELGLIAETKPKVLKMKHRKAKPKKETRCLHKYYRLTRLGELITRYMRENKLIN</sequence>
<accession>A0A0P0N5E4</accession>
<dbReference type="AlphaFoldDB" id="A0A0P0N5E4"/>
<protein>
    <recommendedName>
        <fullName evidence="3">DUF2250 domain-containing protein</fullName>
    </recommendedName>
</protein>
<dbReference type="InterPro" id="IPR019254">
    <property type="entry name" value="DUF2250"/>
</dbReference>
<dbReference type="InterPro" id="IPR036390">
    <property type="entry name" value="WH_DNA-bd_sf"/>
</dbReference>
<dbReference type="Proteomes" id="UP000058613">
    <property type="component" value="Chromosome"/>
</dbReference>
<gene>
    <name evidence="1" type="ORF">Pyrde_1825</name>
</gene>
<dbReference type="Gene3D" id="1.10.10.10">
    <property type="entry name" value="Winged helix-like DNA-binding domain superfamily/Winged helix DNA-binding domain"/>
    <property type="match status" value="1"/>
</dbReference>
<organism evidence="1 2">
    <name type="scientific">Pyrodictium delaneyi</name>
    <dbReference type="NCBI Taxonomy" id="1273541"/>
    <lineage>
        <taxon>Archaea</taxon>
        <taxon>Thermoproteota</taxon>
        <taxon>Thermoprotei</taxon>
        <taxon>Desulfurococcales</taxon>
        <taxon>Pyrodictiaceae</taxon>
        <taxon>Pyrodictium</taxon>
    </lineage>
</organism>
<dbReference type="OrthoDB" id="45652at2157"/>
<evidence type="ECO:0000313" key="1">
    <source>
        <dbReference type="EMBL" id="ALL01868.1"/>
    </source>
</evidence>
<dbReference type="SUPFAM" id="SSF46785">
    <property type="entry name" value="Winged helix' DNA-binding domain"/>
    <property type="match status" value="1"/>
</dbReference>
<dbReference type="InterPro" id="IPR036388">
    <property type="entry name" value="WH-like_DNA-bd_sf"/>
</dbReference>
<evidence type="ECO:0008006" key="3">
    <source>
        <dbReference type="Google" id="ProtNLM"/>
    </source>
</evidence>
<reference evidence="1 2" key="1">
    <citation type="submission" date="2015-10" db="EMBL/GenBank/DDBJ databases">
        <title>Complete genome sequence of hyperthermophilic archaeon Pyrodictium delaneyi Su06.</title>
        <authorList>
            <person name="Jung J.-H."/>
            <person name="Lin J."/>
            <person name="Holden J.F."/>
            <person name="Park C.-S."/>
        </authorList>
    </citation>
    <scope>NUCLEOTIDE SEQUENCE [LARGE SCALE GENOMIC DNA]</scope>
    <source>
        <strain evidence="1 2">Su06</strain>
    </source>
</reference>
<name>A0A0P0N5E4_9CREN</name>
<proteinExistence type="predicted"/>
<dbReference type="GeneID" id="26100165"/>